<accession>A0A0W8G0Z3</accession>
<keyword evidence="4" id="KW-0472">Membrane</keyword>
<dbReference type="EMBL" id="LNQE01000415">
    <property type="protein sequence ID" value="KUG26732.1"/>
    <property type="molecule type" value="Genomic_DNA"/>
</dbReference>
<dbReference type="InterPro" id="IPR019734">
    <property type="entry name" value="TPR_rpt"/>
</dbReference>
<organism evidence="5">
    <name type="scientific">hydrocarbon metagenome</name>
    <dbReference type="NCBI Taxonomy" id="938273"/>
    <lineage>
        <taxon>unclassified sequences</taxon>
        <taxon>metagenomes</taxon>
        <taxon>ecological metagenomes</taxon>
    </lineage>
</organism>
<dbReference type="Gene3D" id="1.25.40.10">
    <property type="entry name" value="Tetratricopeptide repeat domain"/>
    <property type="match status" value="1"/>
</dbReference>
<dbReference type="InterPro" id="IPR011990">
    <property type="entry name" value="TPR-like_helical_dom_sf"/>
</dbReference>
<dbReference type="PANTHER" id="PTHR44858">
    <property type="entry name" value="TETRATRICOPEPTIDE REPEAT PROTEIN 6"/>
    <property type="match status" value="1"/>
</dbReference>
<sequence length="187" mass="21880">MEIILIQILVTGFIIGGLFLLIYWLIKRKKFLKQFSFNKRPVIDDFEELLSSSFYKSYSKDFSGAIDDINKALKLKPHMERLYFQRAKLREELKDYEAAKADYTKAILLKNNYDVAYLNRGLIKLKQKDYVGAKKDLIKAQQLNGNLNEAGFFRREAEMHITKLDEHQKDIIDLFDSEDTSQKGKAL</sequence>
<evidence type="ECO:0000256" key="2">
    <source>
        <dbReference type="ARBA" id="ARBA00022803"/>
    </source>
</evidence>
<dbReference type="SUPFAM" id="SSF48452">
    <property type="entry name" value="TPR-like"/>
    <property type="match status" value="1"/>
</dbReference>
<keyword evidence="4" id="KW-1133">Transmembrane helix</keyword>
<evidence type="ECO:0000256" key="3">
    <source>
        <dbReference type="SAM" id="Coils"/>
    </source>
</evidence>
<dbReference type="SMART" id="SM00028">
    <property type="entry name" value="TPR"/>
    <property type="match status" value="3"/>
</dbReference>
<protein>
    <submittedName>
        <fullName evidence="5">Tpr repeat</fullName>
    </submittedName>
</protein>
<reference evidence="5" key="1">
    <citation type="journal article" date="2015" name="Proc. Natl. Acad. Sci. U.S.A.">
        <title>Networks of energetic and metabolic interactions define dynamics in microbial communities.</title>
        <authorList>
            <person name="Embree M."/>
            <person name="Liu J.K."/>
            <person name="Al-Bassam M.M."/>
            <person name="Zengler K."/>
        </authorList>
    </citation>
    <scope>NUCLEOTIDE SEQUENCE</scope>
</reference>
<evidence type="ECO:0000256" key="4">
    <source>
        <dbReference type="SAM" id="Phobius"/>
    </source>
</evidence>
<keyword evidence="4" id="KW-0812">Transmembrane</keyword>
<proteinExistence type="predicted"/>
<dbReference type="PANTHER" id="PTHR44858:SF1">
    <property type="entry name" value="UDP-N-ACETYLGLUCOSAMINE--PEPTIDE N-ACETYLGLUCOSAMINYLTRANSFERASE SPINDLY-RELATED"/>
    <property type="match status" value="1"/>
</dbReference>
<gene>
    <name evidence="5" type="ORF">ASZ90_003430</name>
</gene>
<name>A0A0W8G0Z3_9ZZZZ</name>
<feature type="coiled-coil region" evidence="3">
    <location>
        <begin position="79"/>
        <end position="106"/>
    </location>
</feature>
<keyword evidence="2" id="KW-0802">TPR repeat</keyword>
<comment type="caution">
    <text evidence="5">The sequence shown here is derived from an EMBL/GenBank/DDBJ whole genome shotgun (WGS) entry which is preliminary data.</text>
</comment>
<evidence type="ECO:0000256" key="1">
    <source>
        <dbReference type="ARBA" id="ARBA00022737"/>
    </source>
</evidence>
<feature type="transmembrane region" description="Helical" evidence="4">
    <location>
        <begin position="6"/>
        <end position="26"/>
    </location>
</feature>
<keyword evidence="1" id="KW-0677">Repeat</keyword>
<evidence type="ECO:0000313" key="5">
    <source>
        <dbReference type="EMBL" id="KUG26732.1"/>
    </source>
</evidence>
<dbReference type="InterPro" id="IPR050498">
    <property type="entry name" value="Ycf3"/>
</dbReference>
<keyword evidence="3" id="KW-0175">Coiled coil</keyword>
<dbReference type="Pfam" id="PF13181">
    <property type="entry name" value="TPR_8"/>
    <property type="match status" value="1"/>
</dbReference>
<dbReference type="AlphaFoldDB" id="A0A0W8G0Z3"/>